<dbReference type="Pfam" id="PF15183">
    <property type="entry name" value="MRAP"/>
    <property type="match status" value="1"/>
</dbReference>
<keyword evidence="6" id="KW-0256">Endoplasmic reticulum</keyword>
<evidence type="ECO:0000256" key="2">
    <source>
        <dbReference type="ARBA" id="ARBA00004389"/>
    </source>
</evidence>
<dbReference type="GO" id="GO:0031780">
    <property type="term" value="F:corticotropin hormone receptor binding"/>
    <property type="evidence" value="ECO:0007669"/>
    <property type="project" value="TreeGrafter"/>
</dbReference>
<keyword evidence="4" id="KW-1003">Cell membrane</keyword>
<evidence type="ECO:0008006" key="12">
    <source>
        <dbReference type="Google" id="ProtNLM"/>
    </source>
</evidence>
<dbReference type="GO" id="GO:0031783">
    <property type="term" value="F:type 5 melanocortin receptor binding"/>
    <property type="evidence" value="ECO:0007669"/>
    <property type="project" value="TreeGrafter"/>
</dbReference>
<evidence type="ECO:0000256" key="3">
    <source>
        <dbReference type="ARBA" id="ARBA00010063"/>
    </source>
</evidence>
<evidence type="ECO:0000256" key="6">
    <source>
        <dbReference type="ARBA" id="ARBA00022824"/>
    </source>
</evidence>
<dbReference type="InterPro" id="IPR028111">
    <property type="entry name" value="MRAP"/>
</dbReference>
<dbReference type="GO" id="GO:0070996">
    <property type="term" value="F:type 1 melanocortin receptor binding"/>
    <property type="evidence" value="ECO:0007669"/>
    <property type="project" value="TreeGrafter"/>
</dbReference>
<evidence type="ECO:0000256" key="7">
    <source>
        <dbReference type="ARBA" id="ARBA00022989"/>
    </source>
</evidence>
<feature type="transmembrane region" description="Helical" evidence="9">
    <location>
        <begin position="30"/>
        <end position="54"/>
    </location>
</feature>
<dbReference type="GO" id="GO:0030545">
    <property type="term" value="F:signaling receptor regulator activity"/>
    <property type="evidence" value="ECO:0007669"/>
    <property type="project" value="TreeGrafter"/>
</dbReference>
<dbReference type="GO" id="GO:0106070">
    <property type="term" value="P:regulation of adenylate cyclase-activating G protein-coupled receptor signaling pathway"/>
    <property type="evidence" value="ECO:0007669"/>
    <property type="project" value="TreeGrafter"/>
</dbReference>
<keyword evidence="11" id="KW-1185">Reference proteome</keyword>
<protein>
    <recommendedName>
        <fullName evidence="12">Melanocortin 2 receptor accessory protein</fullName>
    </recommendedName>
</protein>
<dbReference type="GO" id="GO:0031781">
    <property type="term" value="F:type 3 melanocortin receptor binding"/>
    <property type="evidence" value="ECO:0007669"/>
    <property type="project" value="TreeGrafter"/>
</dbReference>
<evidence type="ECO:0000256" key="9">
    <source>
        <dbReference type="SAM" id="Phobius"/>
    </source>
</evidence>
<evidence type="ECO:0000256" key="8">
    <source>
        <dbReference type="ARBA" id="ARBA00023136"/>
    </source>
</evidence>
<dbReference type="STRING" id="409849.ENSPMGP00000010312"/>
<keyword evidence="5 9" id="KW-0812">Transmembrane</keyword>
<dbReference type="AlphaFoldDB" id="A0A3B3ZZW7"/>
<keyword evidence="7 9" id="KW-1133">Transmembrane helix</keyword>
<evidence type="ECO:0000256" key="1">
    <source>
        <dbReference type="ARBA" id="ARBA00004162"/>
    </source>
</evidence>
<evidence type="ECO:0000313" key="11">
    <source>
        <dbReference type="Proteomes" id="UP000261520"/>
    </source>
</evidence>
<reference evidence="10" key="2">
    <citation type="submission" date="2025-09" db="UniProtKB">
        <authorList>
            <consortium name="Ensembl"/>
        </authorList>
    </citation>
    <scope>IDENTIFICATION</scope>
</reference>
<accession>A0A3B3ZZW7</accession>
<dbReference type="Proteomes" id="UP000261520">
    <property type="component" value="Unplaced"/>
</dbReference>
<comment type="subcellular location">
    <subcellularLocation>
        <location evidence="1">Cell membrane</location>
        <topology evidence="1">Single-pass membrane protein</topology>
    </subcellularLocation>
    <subcellularLocation>
        <location evidence="2">Endoplasmic reticulum membrane</location>
        <topology evidence="2">Single-pass membrane protein</topology>
    </subcellularLocation>
</comment>
<dbReference type="GO" id="GO:0005886">
    <property type="term" value="C:plasma membrane"/>
    <property type="evidence" value="ECO:0007669"/>
    <property type="project" value="UniProtKB-SubCell"/>
</dbReference>
<keyword evidence="8 9" id="KW-0472">Membrane</keyword>
<organism evidence="10 11">
    <name type="scientific">Periophthalmus magnuspinnatus</name>
    <dbReference type="NCBI Taxonomy" id="409849"/>
    <lineage>
        <taxon>Eukaryota</taxon>
        <taxon>Metazoa</taxon>
        <taxon>Chordata</taxon>
        <taxon>Craniata</taxon>
        <taxon>Vertebrata</taxon>
        <taxon>Euteleostomi</taxon>
        <taxon>Actinopterygii</taxon>
        <taxon>Neopterygii</taxon>
        <taxon>Teleostei</taxon>
        <taxon>Neoteleostei</taxon>
        <taxon>Acanthomorphata</taxon>
        <taxon>Gobiaria</taxon>
        <taxon>Gobiiformes</taxon>
        <taxon>Gobioidei</taxon>
        <taxon>Gobiidae</taxon>
        <taxon>Oxudercinae</taxon>
        <taxon>Periophthalmus</taxon>
    </lineage>
</organism>
<reference evidence="10" key="1">
    <citation type="submission" date="2025-08" db="UniProtKB">
        <authorList>
            <consortium name="Ensembl"/>
        </authorList>
    </citation>
    <scope>IDENTIFICATION</scope>
</reference>
<evidence type="ECO:0000313" key="10">
    <source>
        <dbReference type="Ensembl" id="ENSPMGP00000010312.1"/>
    </source>
</evidence>
<evidence type="ECO:0000256" key="4">
    <source>
        <dbReference type="ARBA" id="ARBA00022475"/>
    </source>
</evidence>
<name>A0A3B3ZZW7_9GOBI</name>
<dbReference type="Ensembl" id="ENSPMGT00000011005.1">
    <property type="protein sequence ID" value="ENSPMGP00000010312.1"/>
    <property type="gene ID" value="ENSPMGG00000008548.1"/>
</dbReference>
<dbReference type="PANTHER" id="PTHR28675:SF2">
    <property type="entry name" value="MELANOCORTIN-2 RECEPTOR ACCESSORY PROTEIN"/>
    <property type="match status" value="1"/>
</dbReference>
<sequence>MENSTVEWEYYYDYVDPVMVDQTKLTYNKYLIVILFWIFMAVFVGFLFISLNLLSGIVTIVK</sequence>
<proteinExistence type="inferred from homology"/>
<dbReference type="GO" id="GO:0031782">
    <property type="term" value="F:type 4 melanocortin receptor binding"/>
    <property type="evidence" value="ECO:0007669"/>
    <property type="project" value="TreeGrafter"/>
</dbReference>
<dbReference type="GO" id="GO:0072659">
    <property type="term" value="P:protein localization to plasma membrane"/>
    <property type="evidence" value="ECO:0007669"/>
    <property type="project" value="TreeGrafter"/>
</dbReference>
<dbReference type="PANTHER" id="PTHR28675">
    <property type="entry name" value="MELANOCORTIN-2 RECEPTOR ACCESSORY PROTEIN 2"/>
    <property type="match status" value="1"/>
</dbReference>
<dbReference type="GO" id="GO:0005789">
    <property type="term" value="C:endoplasmic reticulum membrane"/>
    <property type="evidence" value="ECO:0007669"/>
    <property type="project" value="UniProtKB-SubCell"/>
</dbReference>
<comment type="similarity">
    <text evidence="3">Belongs to the MRAP family.</text>
</comment>
<evidence type="ECO:0000256" key="5">
    <source>
        <dbReference type="ARBA" id="ARBA00022692"/>
    </source>
</evidence>